<dbReference type="Gene3D" id="3.40.50.300">
    <property type="entry name" value="P-loop containing nucleotide triphosphate hydrolases"/>
    <property type="match status" value="1"/>
</dbReference>
<keyword evidence="6" id="KW-1185">Reference proteome</keyword>
<dbReference type="RefSeq" id="WP_156990479.1">
    <property type="nucleotide sequence ID" value="NZ_VWXL01000052.1"/>
</dbReference>
<dbReference type="PANTHER" id="PTHR32114:SF2">
    <property type="entry name" value="ABC TRANSPORTER ABCH.3"/>
    <property type="match status" value="1"/>
</dbReference>
<dbReference type="InterPro" id="IPR027417">
    <property type="entry name" value="P-loop_NTPase"/>
</dbReference>
<evidence type="ECO:0000256" key="2">
    <source>
        <dbReference type="ARBA" id="ARBA00011322"/>
    </source>
</evidence>
<dbReference type="PROSITE" id="PS50244">
    <property type="entry name" value="S5A_REDUCTASE"/>
    <property type="match status" value="1"/>
</dbReference>
<sequence>MKLLSLSIKSFRSIAAESIDAQGHNVNIFGQNGAGKTTTEDAFLWLLFGKDSADRKDYDLIPHKPGETVPDTGCGREPVVEAKLEYFGKTVTLKKSYIEEWPKRGEMKGQYAGSKVHYFVNDLEVKAGEYNSVVNELVDPDLFKLITNPHYFTETLSWQERRATLVKIAGELNVDPGKELLTMMCGREFDNFFALAKQNAKATQKELDGMPYAISEAQRLIPAELPVMPDVAVLEKQRAELENQIQTLKNDDSANAVRREIAELETQIAEGRQKYNAGIEAENKKIQDGINLLNFQRREKSDRLSDVEYQIKSLEKKVSDLSDRKTEKLVEYHRINDSVWKGDETCPTCGQPLPADQIESARTAFNTNRSKKLEVVLAEGKEMAEEISTGNETLEKLRKEFATLDSEVTVLTERIGKGTGMLKPCVYETQIEYKQLSGRLVDLKNQLEKGTDTGKNSKLDALAAELDGVKQQIQDSERIEILIKQIENQKKHVIELQDKQKQISSDLGTWEKAVALCEDHVKKQARALETAVNGKFKIARFRMFAPQKNGEEAECCDVVYPNGSTNLSTGERLQTGIDIINTLSKYYGVDAPIWIDNAEGVTLPIETDAQIIRLAVSPDDEKLRVEVQE</sequence>
<dbReference type="Gene3D" id="1.10.287.1490">
    <property type="match status" value="2"/>
</dbReference>
<protein>
    <recommendedName>
        <fullName evidence="3">Nuclease SbcCD subunit C</fullName>
    </recommendedName>
</protein>
<feature type="coiled-coil region" evidence="4">
    <location>
        <begin position="231"/>
        <end position="331"/>
    </location>
</feature>
<name>A0A6N8HZ74_9FIRM</name>
<dbReference type="SUPFAM" id="SSF52540">
    <property type="entry name" value="P-loop containing nucleoside triphosphate hydrolases"/>
    <property type="match status" value="1"/>
</dbReference>
<organism evidence="5 6">
    <name type="scientific">Caproicibacter fermentans</name>
    <dbReference type="NCBI Taxonomy" id="2576756"/>
    <lineage>
        <taxon>Bacteria</taxon>
        <taxon>Bacillati</taxon>
        <taxon>Bacillota</taxon>
        <taxon>Clostridia</taxon>
        <taxon>Eubacteriales</taxon>
        <taxon>Acutalibacteraceae</taxon>
        <taxon>Caproicibacter</taxon>
    </lineage>
</organism>
<evidence type="ECO:0000313" key="5">
    <source>
        <dbReference type="EMBL" id="MVB11154.1"/>
    </source>
</evidence>
<keyword evidence="4" id="KW-0175">Coiled coil</keyword>
<comment type="similarity">
    <text evidence="1">Belongs to the SMC family. SbcC subfamily.</text>
</comment>
<gene>
    <name evidence="5" type="ORF">CAFE_18600</name>
</gene>
<dbReference type="AlphaFoldDB" id="A0A6N8HZ74"/>
<dbReference type="OrthoDB" id="1698838at2"/>
<reference evidence="5 6" key="1">
    <citation type="submission" date="2019-09" db="EMBL/GenBank/DDBJ databases">
        <title>Genome sequence of Clostridium sp. EA1.</title>
        <authorList>
            <person name="Poehlein A."/>
            <person name="Bengelsdorf F.R."/>
            <person name="Daniel R."/>
        </authorList>
    </citation>
    <scope>NUCLEOTIDE SEQUENCE [LARGE SCALE GENOMIC DNA]</scope>
    <source>
        <strain evidence="5 6">EA1</strain>
    </source>
</reference>
<comment type="subunit">
    <text evidence="2">Heterodimer of SbcC and SbcD.</text>
</comment>
<evidence type="ECO:0000256" key="1">
    <source>
        <dbReference type="ARBA" id="ARBA00006930"/>
    </source>
</evidence>
<accession>A0A6N8HZ74</accession>
<dbReference type="EMBL" id="VWXL01000052">
    <property type="protein sequence ID" value="MVB11154.1"/>
    <property type="molecule type" value="Genomic_DNA"/>
</dbReference>
<evidence type="ECO:0000256" key="3">
    <source>
        <dbReference type="ARBA" id="ARBA00013368"/>
    </source>
</evidence>
<feature type="coiled-coil region" evidence="4">
    <location>
        <begin position="394"/>
        <end position="499"/>
    </location>
</feature>
<comment type="caution">
    <text evidence="5">The sequence shown here is derived from an EMBL/GenBank/DDBJ whole genome shotgun (WGS) entry which is preliminary data.</text>
</comment>
<evidence type="ECO:0000256" key="4">
    <source>
        <dbReference type="SAM" id="Coils"/>
    </source>
</evidence>
<dbReference type="Proteomes" id="UP000469440">
    <property type="component" value="Unassembled WGS sequence"/>
</dbReference>
<dbReference type="SUPFAM" id="SSF75712">
    <property type="entry name" value="Rad50 coiled-coil Zn hook"/>
    <property type="match status" value="1"/>
</dbReference>
<proteinExistence type="inferred from homology"/>
<evidence type="ECO:0000313" key="6">
    <source>
        <dbReference type="Proteomes" id="UP000469440"/>
    </source>
</evidence>
<dbReference type="PANTHER" id="PTHR32114">
    <property type="entry name" value="ABC TRANSPORTER ABCH.3"/>
    <property type="match status" value="1"/>
</dbReference>